<evidence type="ECO:0000313" key="2">
    <source>
        <dbReference type="EMBL" id="MDC7715064.1"/>
    </source>
</evidence>
<sequence>MTIRALILASAMGLATLSPFAQATQTPVATTNSNMAMLTDGEVRKIDPTAGKITIKHGPIVHMDMPGMTMVFTAKDKTLLDQVKVGDKIRFMVSHEDGKMLVTDIQPAS</sequence>
<feature type="chain" id="PRO_5046586706" evidence="1">
    <location>
        <begin position="24"/>
        <end position="109"/>
    </location>
</feature>
<name>A0ABT5IR60_9NEIS</name>
<accession>A0ABT5IR60</accession>
<proteinExistence type="predicted"/>
<organism evidence="2 3">
    <name type="scientific">Vogesella margarita</name>
    <dbReference type="NCBI Taxonomy" id="2984199"/>
    <lineage>
        <taxon>Bacteria</taxon>
        <taxon>Pseudomonadati</taxon>
        <taxon>Pseudomonadota</taxon>
        <taxon>Betaproteobacteria</taxon>
        <taxon>Neisseriales</taxon>
        <taxon>Chromobacteriaceae</taxon>
        <taxon>Vogesella</taxon>
    </lineage>
</organism>
<comment type="caution">
    <text evidence="2">The sequence shown here is derived from an EMBL/GenBank/DDBJ whole genome shotgun (WGS) entry which is preliminary data.</text>
</comment>
<reference evidence="2 3" key="1">
    <citation type="submission" date="2023-01" db="EMBL/GenBank/DDBJ databases">
        <title>Novel species of the genus Vogesella isolated from rivers.</title>
        <authorList>
            <person name="Lu H."/>
        </authorList>
    </citation>
    <scope>NUCLEOTIDE SEQUENCE [LARGE SCALE GENOMIC DNA]</scope>
    <source>
        <strain evidence="2 3">LYT5W</strain>
    </source>
</reference>
<evidence type="ECO:0000313" key="3">
    <source>
        <dbReference type="Proteomes" id="UP001222030"/>
    </source>
</evidence>
<evidence type="ECO:0000256" key="1">
    <source>
        <dbReference type="SAM" id="SignalP"/>
    </source>
</evidence>
<dbReference type="Gene3D" id="2.40.50.320">
    <property type="entry name" value="Copper binding periplasmic protein CusF"/>
    <property type="match status" value="1"/>
</dbReference>
<dbReference type="EMBL" id="JAQQLE010000012">
    <property type="protein sequence ID" value="MDC7715064.1"/>
    <property type="molecule type" value="Genomic_DNA"/>
</dbReference>
<dbReference type="RefSeq" id="WP_272772865.1">
    <property type="nucleotide sequence ID" value="NZ_JAQQLE010000012.1"/>
</dbReference>
<protein>
    <submittedName>
        <fullName evidence="2">Copper-binding protein</fullName>
    </submittedName>
</protein>
<gene>
    <name evidence="2" type="ORF">PQU96_13165</name>
</gene>
<dbReference type="InterPro" id="IPR042230">
    <property type="entry name" value="CusF_sf"/>
</dbReference>
<keyword evidence="3" id="KW-1185">Reference proteome</keyword>
<dbReference type="InterPro" id="IPR021647">
    <property type="entry name" value="CusF_Ec"/>
</dbReference>
<feature type="signal peptide" evidence="1">
    <location>
        <begin position="1"/>
        <end position="23"/>
    </location>
</feature>
<dbReference type="Pfam" id="PF11604">
    <property type="entry name" value="CusF_Ec"/>
    <property type="match status" value="1"/>
</dbReference>
<keyword evidence="1" id="KW-0732">Signal</keyword>
<dbReference type="Proteomes" id="UP001222030">
    <property type="component" value="Unassembled WGS sequence"/>
</dbReference>